<dbReference type="GO" id="GO:0080043">
    <property type="term" value="F:quercetin 3-O-glucosyltransferase activity"/>
    <property type="evidence" value="ECO:0007669"/>
    <property type="project" value="TreeGrafter"/>
</dbReference>
<accession>A0AAN8ZED6</accession>
<dbReference type="GO" id="GO:0080044">
    <property type="term" value="F:quercetin 7-O-glucosyltransferase activity"/>
    <property type="evidence" value="ECO:0007669"/>
    <property type="project" value="TreeGrafter"/>
</dbReference>
<keyword evidence="3" id="KW-1185">Reference proteome</keyword>
<dbReference type="Gene3D" id="3.40.50.2000">
    <property type="entry name" value="Glycogen Phosphorylase B"/>
    <property type="match status" value="1"/>
</dbReference>
<sequence>MAAPHFLLITFPSQGHINPGLQFAKYLVRCGAQVTFAMSVSARRGLTKSTSTTPNGITLATFSDGYDDHAAFDPENDSVEEYMSKIERRGSETLAELIVESANQGRPVDCLVYTCLIPWAAVVAREYHIQVAVLWIQPANAL</sequence>
<dbReference type="PANTHER" id="PTHR11926:SF870">
    <property type="entry name" value="UDP-GLYCOSYLTRANSFERASE 75B1"/>
    <property type="match status" value="1"/>
</dbReference>
<reference evidence="2 3" key="1">
    <citation type="submission" date="2023-12" db="EMBL/GenBank/DDBJ databases">
        <title>A high-quality genome assembly for Dillenia turbinata (Dilleniales).</title>
        <authorList>
            <person name="Chanderbali A."/>
        </authorList>
    </citation>
    <scope>NUCLEOTIDE SEQUENCE [LARGE SCALE GENOMIC DNA]</scope>
    <source>
        <strain evidence="2">LSX21</strain>
        <tissue evidence="2">Leaf</tissue>
    </source>
</reference>
<protein>
    <submittedName>
        <fullName evidence="2">Uncharacterized protein</fullName>
    </submittedName>
</protein>
<dbReference type="AlphaFoldDB" id="A0AAN8ZED6"/>
<comment type="similarity">
    <text evidence="1">Belongs to the UDP-glycosyltransferase family.</text>
</comment>
<dbReference type="Proteomes" id="UP001370490">
    <property type="component" value="Unassembled WGS sequence"/>
</dbReference>
<evidence type="ECO:0000313" key="2">
    <source>
        <dbReference type="EMBL" id="KAK6930678.1"/>
    </source>
</evidence>
<proteinExistence type="inferred from homology"/>
<evidence type="ECO:0000313" key="3">
    <source>
        <dbReference type="Proteomes" id="UP001370490"/>
    </source>
</evidence>
<name>A0AAN8ZED6_9MAGN</name>
<organism evidence="2 3">
    <name type="scientific">Dillenia turbinata</name>
    <dbReference type="NCBI Taxonomy" id="194707"/>
    <lineage>
        <taxon>Eukaryota</taxon>
        <taxon>Viridiplantae</taxon>
        <taxon>Streptophyta</taxon>
        <taxon>Embryophyta</taxon>
        <taxon>Tracheophyta</taxon>
        <taxon>Spermatophyta</taxon>
        <taxon>Magnoliopsida</taxon>
        <taxon>eudicotyledons</taxon>
        <taxon>Gunneridae</taxon>
        <taxon>Pentapetalae</taxon>
        <taxon>Dilleniales</taxon>
        <taxon>Dilleniaceae</taxon>
        <taxon>Dillenia</taxon>
    </lineage>
</organism>
<dbReference type="PANTHER" id="PTHR11926">
    <property type="entry name" value="GLUCOSYL/GLUCURONOSYL TRANSFERASES"/>
    <property type="match status" value="1"/>
</dbReference>
<gene>
    <name evidence="2" type="ORF">RJ641_004772</name>
</gene>
<dbReference type="EMBL" id="JBAMMX010000012">
    <property type="protein sequence ID" value="KAK6930678.1"/>
    <property type="molecule type" value="Genomic_DNA"/>
</dbReference>
<comment type="caution">
    <text evidence="2">The sequence shown here is derived from an EMBL/GenBank/DDBJ whole genome shotgun (WGS) entry which is preliminary data.</text>
</comment>
<dbReference type="SUPFAM" id="SSF53756">
    <property type="entry name" value="UDP-Glycosyltransferase/glycogen phosphorylase"/>
    <property type="match status" value="1"/>
</dbReference>
<evidence type="ECO:0000256" key="1">
    <source>
        <dbReference type="ARBA" id="ARBA00009995"/>
    </source>
</evidence>